<name>A0AAD9LNM0_9STRA</name>
<accession>A0AAD9LNM0</accession>
<dbReference type="AlphaFoldDB" id="A0AAD9LNM0"/>
<gene>
    <name evidence="1" type="ORF">P3T76_005156</name>
</gene>
<dbReference type="Proteomes" id="UP001259832">
    <property type="component" value="Unassembled WGS sequence"/>
</dbReference>
<organism evidence="1 2">
    <name type="scientific">Phytophthora citrophthora</name>
    <dbReference type="NCBI Taxonomy" id="4793"/>
    <lineage>
        <taxon>Eukaryota</taxon>
        <taxon>Sar</taxon>
        <taxon>Stramenopiles</taxon>
        <taxon>Oomycota</taxon>
        <taxon>Peronosporomycetes</taxon>
        <taxon>Peronosporales</taxon>
        <taxon>Peronosporaceae</taxon>
        <taxon>Phytophthora</taxon>
    </lineage>
</organism>
<keyword evidence="2" id="KW-1185">Reference proteome</keyword>
<proteinExistence type="predicted"/>
<dbReference type="EMBL" id="JASMQC010000007">
    <property type="protein sequence ID" value="KAK1943760.1"/>
    <property type="molecule type" value="Genomic_DNA"/>
</dbReference>
<evidence type="ECO:0000313" key="2">
    <source>
        <dbReference type="Proteomes" id="UP001259832"/>
    </source>
</evidence>
<sequence length="150" mass="17144">MTLSGLELKQHVIFCDRGAAMLSVANDMKLTVRFCTLHIIRNFTTNFKIFTPGDHNMVWSLQSAETEEAYQSELVCIEIALGPDLAMGFRHLPPLQFVKAMCSRMLDKAYQRQQNDLIWEANDMTVTPKSMELYEVESKEAGHYQVQHAS</sequence>
<comment type="caution">
    <text evidence="1">The sequence shown here is derived from an EMBL/GenBank/DDBJ whole genome shotgun (WGS) entry which is preliminary data.</text>
</comment>
<reference evidence="1" key="1">
    <citation type="submission" date="2023-08" db="EMBL/GenBank/DDBJ databases">
        <title>Reference Genome Resource for the Citrus Pathogen Phytophthora citrophthora.</title>
        <authorList>
            <person name="Moller H."/>
            <person name="Coetzee B."/>
            <person name="Rose L.J."/>
            <person name="Van Niekerk J.M."/>
        </authorList>
    </citation>
    <scope>NUCLEOTIDE SEQUENCE</scope>
    <source>
        <strain evidence="1">STE-U-9442</strain>
    </source>
</reference>
<evidence type="ECO:0000313" key="1">
    <source>
        <dbReference type="EMBL" id="KAK1943760.1"/>
    </source>
</evidence>
<protein>
    <submittedName>
        <fullName evidence="1">Uncharacterized protein</fullName>
    </submittedName>
</protein>